<dbReference type="GO" id="GO:0005484">
    <property type="term" value="F:SNAP receptor activity"/>
    <property type="evidence" value="ECO:0007669"/>
    <property type="project" value="InterPro"/>
</dbReference>
<evidence type="ECO:0000256" key="3">
    <source>
        <dbReference type="ARBA" id="ARBA00022927"/>
    </source>
</evidence>
<evidence type="ECO:0000256" key="2">
    <source>
        <dbReference type="ARBA" id="ARBA00022692"/>
    </source>
</evidence>
<keyword evidence="6 10" id="KW-0472">Membrane</keyword>
<evidence type="ECO:0000256" key="8">
    <source>
        <dbReference type="ARBA" id="ARBA00037862"/>
    </source>
</evidence>
<comment type="similarity">
    <text evidence="9 10">Belongs to the GOSR2 family.</text>
</comment>
<proteinExistence type="inferred from homology"/>
<dbReference type="GO" id="GO:0000149">
    <property type="term" value="F:SNARE binding"/>
    <property type="evidence" value="ECO:0007669"/>
    <property type="project" value="TreeGrafter"/>
</dbReference>
<dbReference type="GO" id="GO:0005789">
    <property type="term" value="C:endoplasmic reticulum membrane"/>
    <property type="evidence" value="ECO:0007669"/>
    <property type="project" value="TreeGrafter"/>
</dbReference>
<comment type="function">
    <text evidence="7 10">Involved in transport of proteins from the cis/medial-Golgi to the trans-Golgi network.</text>
</comment>
<evidence type="ECO:0000256" key="7">
    <source>
        <dbReference type="ARBA" id="ARBA00037078"/>
    </source>
</evidence>
<dbReference type="AlphaFoldDB" id="A0AAD4N5C1"/>
<evidence type="ECO:0000256" key="10">
    <source>
        <dbReference type="PIRNR" id="PIRNR028865"/>
    </source>
</evidence>
<evidence type="ECO:0000256" key="5">
    <source>
        <dbReference type="ARBA" id="ARBA00023034"/>
    </source>
</evidence>
<dbReference type="PANTHER" id="PTHR21230">
    <property type="entry name" value="VESICLE TRANSPORT V-SNARE PROTEIN VTI1-RELATED"/>
    <property type="match status" value="1"/>
</dbReference>
<dbReference type="SUPFAM" id="SSF58038">
    <property type="entry name" value="SNARE fusion complex"/>
    <property type="match status" value="1"/>
</dbReference>
<dbReference type="PANTHER" id="PTHR21230:SF1">
    <property type="entry name" value="GOLGI SNAP RECEPTOR COMPLEX MEMBER 2"/>
    <property type="match status" value="1"/>
</dbReference>
<comment type="subcellular location">
    <subcellularLocation>
        <location evidence="8">Golgi apparatus</location>
        <location evidence="8">cis-Golgi network membrane</location>
        <topology evidence="8">Single-pass type IV membrane protein</topology>
    </subcellularLocation>
</comment>
<evidence type="ECO:0000256" key="9">
    <source>
        <dbReference type="ARBA" id="ARBA00038172"/>
    </source>
</evidence>
<dbReference type="CDD" id="cd15863">
    <property type="entry name" value="SNARE_GS27"/>
    <property type="match status" value="1"/>
</dbReference>
<keyword evidence="2 11" id="KW-0812">Transmembrane</keyword>
<evidence type="ECO:0000313" key="12">
    <source>
        <dbReference type="EMBL" id="KAI1712118.1"/>
    </source>
</evidence>
<evidence type="ECO:0000256" key="4">
    <source>
        <dbReference type="ARBA" id="ARBA00022989"/>
    </source>
</evidence>
<reference evidence="12" key="1">
    <citation type="submission" date="2022-01" db="EMBL/GenBank/DDBJ databases">
        <title>Genome Sequence Resource for Two Populations of Ditylenchus destructor, the Migratory Endoparasitic Phytonematode.</title>
        <authorList>
            <person name="Zhang H."/>
            <person name="Lin R."/>
            <person name="Xie B."/>
        </authorList>
    </citation>
    <scope>NUCLEOTIDE SEQUENCE</scope>
    <source>
        <strain evidence="12">BazhouSP</strain>
    </source>
</reference>
<dbReference type="GO" id="GO:0015031">
    <property type="term" value="P:protein transport"/>
    <property type="evidence" value="ECO:0007669"/>
    <property type="project" value="UniProtKB-KW"/>
</dbReference>
<evidence type="ECO:0000256" key="11">
    <source>
        <dbReference type="SAM" id="Phobius"/>
    </source>
</evidence>
<feature type="transmembrane region" description="Helical" evidence="11">
    <location>
        <begin position="190"/>
        <end position="211"/>
    </location>
</feature>
<accession>A0AAD4N5C1</accession>
<name>A0AAD4N5C1_9BILA</name>
<dbReference type="PIRSF" id="PIRSF028865">
    <property type="entry name" value="Membrin-2"/>
    <property type="match status" value="1"/>
</dbReference>
<keyword evidence="4 11" id="KW-1133">Transmembrane helix</keyword>
<evidence type="ECO:0000256" key="1">
    <source>
        <dbReference type="ARBA" id="ARBA00022448"/>
    </source>
</evidence>
<dbReference type="InterPro" id="IPR027027">
    <property type="entry name" value="GOSR2/Membrin/Bos1"/>
</dbReference>
<dbReference type="GO" id="GO:0012507">
    <property type="term" value="C:ER to Golgi transport vesicle membrane"/>
    <property type="evidence" value="ECO:0007669"/>
    <property type="project" value="TreeGrafter"/>
</dbReference>
<comment type="caution">
    <text evidence="12">The sequence shown here is derived from an EMBL/GenBank/DDBJ whole genome shotgun (WGS) entry which is preliminary data.</text>
</comment>
<dbReference type="EMBL" id="JAKKPZ010000019">
    <property type="protein sequence ID" value="KAI1712118.1"/>
    <property type="molecule type" value="Genomic_DNA"/>
</dbReference>
<organism evidence="12 13">
    <name type="scientific">Ditylenchus destructor</name>
    <dbReference type="NCBI Taxonomy" id="166010"/>
    <lineage>
        <taxon>Eukaryota</taxon>
        <taxon>Metazoa</taxon>
        <taxon>Ecdysozoa</taxon>
        <taxon>Nematoda</taxon>
        <taxon>Chromadorea</taxon>
        <taxon>Rhabditida</taxon>
        <taxon>Tylenchina</taxon>
        <taxon>Tylenchomorpha</taxon>
        <taxon>Sphaerularioidea</taxon>
        <taxon>Anguinidae</taxon>
        <taxon>Anguininae</taxon>
        <taxon>Ditylenchus</taxon>
    </lineage>
</organism>
<dbReference type="GO" id="GO:0006906">
    <property type="term" value="P:vesicle fusion"/>
    <property type="evidence" value="ECO:0007669"/>
    <property type="project" value="TreeGrafter"/>
</dbReference>
<gene>
    <name evidence="12" type="ORF">DdX_09660</name>
</gene>
<protein>
    <submittedName>
        <fullName evidence="12">Golgi SNAP receptor complex member 2 like protein memb-1</fullName>
    </submittedName>
</protein>
<keyword evidence="1 10" id="KW-0813">Transport</keyword>
<keyword evidence="13" id="KW-1185">Reference proteome</keyword>
<keyword evidence="3 10" id="KW-0653">Protein transport</keyword>
<dbReference type="GO" id="GO:0031902">
    <property type="term" value="C:late endosome membrane"/>
    <property type="evidence" value="ECO:0007669"/>
    <property type="project" value="TreeGrafter"/>
</dbReference>
<dbReference type="GO" id="GO:0031201">
    <property type="term" value="C:SNARE complex"/>
    <property type="evidence" value="ECO:0007669"/>
    <property type="project" value="TreeGrafter"/>
</dbReference>
<dbReference type="Proteomes" id="UP001201812">
    <property type="component" value="Unassembled WGS sequence"/>
</dbReference>
<evidence type="ECO:0000256" key="6">
    <source>
        <dbReference type="ARBA" id="ARBA00023136"/>
    </source>
</evidence>
<dbReference type="GO" id="GO:0005794">
    <property type="term" value="C:Golgi apparatus"/>
    <property type="evidence" value="ECO:0007669"/>
    <property type="project" value="UniProtKB-SubCell"/>
</dbReference>
<keyword evidence="5" id="KW-0333">Golgi apparatus</keyword>
<dbReference type="Pfam" id="PF12352">
    <property type="entry name" value="V-SNARE_C"/>
    <property type="match status" value="1"/>
</dbReference>
<sequence length="213" mass="24805">MEALFQTSNNSVQRIHFHLKHMEGVSNESEMQPILQEVNRELTSINEILPKLDNLVSKERPEKRRTSKYRLDQLRYDVNSIDSAVLSLQTKLTQKWRTAAEREELLTRRFKANDTHLDFEGTELLVNDKLKQSHSAVDELIAHGNAVLDSIRIQGGSLHGVKRKMLDIGQTLGLSGTTLRMIEKRLDEDWLIFIVLCIVFIIFMYCFYRFWKG</sequence>
<evidence type="ECO:0000313" key="13">
    <source>
        <dbReference type="Proteomes" id="UP001201812"/>
    </source>
</evidence>
<keyword evidence="12" id="KW-0675">Receptor</keyword>